<reference evidence="3" key="1">
    <citation type="journal article" date="2019" name="Int. J. Syst. Evol. Microbiol.">
        <title>The Global Catalogue of Microorganisms (GCM) 10K type strain sequencing project: providing services to taxonomists for standard genome sequencing and annotation.</title>
        <authorList>
            <consortium name="The Broad Institute Genomics Platform"/>
            <consortium name="The Broad Institute Genome Sequencing Center for Infectious Disease"/>
            <person name="Wu L."/>
            <person name="Ma J."/>
        </authorList>
    </citation>
    <scope>NUCLEOTIDE SEQUENCE [LARGE SCALE GENOMIC DNA]</scope>
    <source>
        <strain evidence="3">CGMCC 1.6964</strain>
    </source>
</reference>
<dbReference type="EMBL" id="BMLN01000007">
    <property type="protein sequence ID" value="GGO03031.1"/>
    <property type="molecule type" value="Genomic_DNA"/>
</dbReference>
<accession>A0ABQ2L4L9</accession>
<gene>
    <name evidence="2" type="ORF">GCM10010969_26930</name>
</gene>
<proteinExistence type="predicted"/>
<sequence length="57" mass="6490">MRMTTEQTTIGQEMTEQNIGGQSTGRQAAMKRWNKSAFSEMKFGIIAKRCAAEKFSW</sequence>
<feature type="compositionally biased region" description="Polar residues" evidence="1">
    <location>
        <begin position="1"/>
        <end position="26"/>
    </location>
</feature>
<organism evidence="2 3">
    <name type="scientific">Saccharibacillus kuerlensis</name>
    <dbReference type="NCBI Taxonomy" id="459527"/>
    <lineage>
        <taxon>Bacteria</taxon>
        <taxon>Bacillati</taxon>
        <taxon>Bacillota</taxon>
        <taxon>Bacilli</taxon>
        <taxon>Bacillales</taxon>
        <taxon>Paenibacillaceae</taxon>
        <taxon>Saccharibacillus</taxon>
    </lineage>
</organism>
<comment type="caution">
    <text evidence="2">The sequence shown here is derived from an EMBL/GenBank/DDBJ whole genome shotgun (WGS) entry which is preliminary data.</text>
</comment>
<protein>
    <submittedName>
        <fullName evidence="2">Uncharacterized protein</fullName>
    </submittedName>
</protein>
<evidence type="ECO:0000313" key="3">
    <source>
        <dbReference type="Proteomes" id="UP000606653"/>
    </source>
</evidence>
<evidence type="ECO:0000313" key="2">
    <source>
        <dbReference type="EMBL" id="GGO03031.1"/>
    </source>
</evidence>
<feature type="region of interest" description="Disordered" evidence="1">
    <location>
        <begin position="1"/>
        <end position="27"/>
    </location>
</feature>
<name>A0ABQ2L4L9_9BACL</name>
<dbReference type="Proteomes" id="UP000606653">
    <property type="component" value="Unassembled WGS sequence"/>
</dbReference>
<evidence type="ECO:0000256" key="1">
    <source>
        <dbReference type="SAM" id="MobiDB-lite"/>
    </source>
</evidence>
<keyword evidence="3" id="KW-1185">Reference proteome</keyword>